<comment type="caution">
    <text evidence="2">The sequence shown here is derived from an EMBL/GenBank/DDBJ whole genome shotgun (WGS) entry which is preliminary data.</text>
</comment>
<name>A0ABP0K934_9DINO</name>
<sequence>MSSSPTLGAYFHNTPPGTMPAATSTPTEDVMSAPRPTRLVEETDMELQVDYIRSGVLVDWFAMHRDVLCGDGTREKENAWSDLWELFETCRWLCARSETWEARFGTNFKELLRVRERLGLPNEWQGTVWVSSDATTSVIGAVDWTFKMAARAEVSDLEPWLKGVAEQEMQDDVNMRAHISEMLSLVVFMCERGPDWKGKVALYAGDNSTVRQWVCKRQSGSRAGRLLVRVINLCEMNYGFTLVGAWWRTYHNTDSDFITRCEEGEFVKFLEQKGWTNVDLGPAIFRAIEDTERFGPCFLSWKDPEDRQTMMQLKEQRLKRFVDRPVGIPWDRMEVVELACQDRWVRDFDLLESQHWGEGLSRVKVVLATIPVDSKGMEDAGLKTIQFEFVSTELGEVLARRTQEEWDRLRAEGRNEEEIYEHANRATGALGGEIHDMSMAKLLWHGCESGRGFSSGQGYVETEMVASRTTGRGVAGREHRWEQSSEHAQDVPSAWAKWEAWATRQGWATCFLNIRADKLENENRILAFLGYLGWLGSTAATIKQALFAVKDGHKRGGAGDRTEGMFRVWMLVGSLDRHVDRKPRRLGVTPGMLVWIGKHLCEDDLFGEDKVDKAMVQAALLVAWFFMLRAKDSVASQTRKPSASGEIELVKRMGRWSSSAVQRYFYDGGEVLKQLSGKMARVSQTIHYT</sequence>
<dbReference type="Proteomes" id="UP001642484">
    <property type="component" value="Unassembled WGS sequence"/>
</dbReference>
<organism evidence="2 3">
    <name type="scientific">Durusdinium trenchii</name>
    <dbReference type="NCBI Taxonomy" id="1381693"/>
    <lineage>
        <taxon>Eukaryota</taxon>
        <taxon>Sar</taxon>
        <taxon>Alveolata</taxon>
        <taxon>Dinophyceae</taxon>
        <taxon>Suessiales</taxon>
        <taxon>Symbiodiniaceae</taxon>
        <taxon>Durusdinium</taxon>
    </lineage>
</organism>
<gene>
    <name evidence="2" type="ORF">CCMP2556_LOCUS15192</name>
</gene>
<feature type="region of interest" description="Disordered" evidence="1">
    <location>
        <begin position="1"/>
        <end position="31"/>
    </location>
</feature>
<keyword evidence="3" id="KW-1185">Reference proteome</keyword>
<proteinExistence type="predicted"/>
<reference evidence="2 3" key="1">
    <citation type="submission" date="2024-02" db="EMBL/GenBank/DDBJ databases">
        <authorList>
            <person name="Chen Y."/>
            <person name="Shah S."/>
            <person name="Dougan E. K."/>
            <person name="Thang M."/>
            <person name="Chan C."/>
        </authorList>
    </citation>
    <scope>NUCLEOTIDE SEQUENCE [LARGE SCALE GENOMIC DNA]</scope>
</reference>
<evidence type="ECO:0000313" key="3">
    <source>
        <dbReference type="Proteomes" id="UP001642484"/>
    </source>
</evidence>
<evidence type="ECO:0000313" key="2">
    <source>
        <dbReference type="EMBL" id="CAK9023322.1"/>
    </source>
</evidence>
<evidence type="ECO:0000256" key="1">
    <source>
        <dbReference type="SAM" id="MobiDB-lite"/>
    </source>
</evidence>
<accession>A0ABP0K934</accession>
<dbReference type="EMBL" id="CAXAMN010007891">
    <property type="protein sequence ID" value="CAK9023322.1"/>
    <property type="molecule type" value="Genomic_DNA"/>
</dbReference>
<protein>
    <submittedName>
        <fullName evidence="2">Uncharacterized protein</fullName>
    </submittedName>
</protein>